<reference evidence="2 3" key="1">
    <citation type="submission" date="2019-03" db="EMBL/GenBank/DDBJ databases">
        <title>Efficiently degradation of phenoxyalkanoic acid herbicides by Cupriavidus oxalaticus strain X32.</title>
        <authorList>
            <person name="Sheng X."/>
        </authorList>
    </citation>
    <scope>NUCLEOTIDE SEQUENCE [LARGE SCALE GENOMIC DNA]</scope>
    <source>
        <strain evidence="2 3">X32</strain>
        <plasmid evidence="2 3">unnamed1</plasmid>
    </source>
</reference>
<dbReference type="EMBL" id="CP038636">
    <property type="protein sequence ID" value="QBY55539.1"/>
    <property type="molecule type" value="Genomic_DNA"/>
</dbReference>
<gene>
    <name evidence="2" type="ORF">E0W60_31505</name>
</gene>
<keyword evidence="2" id="KW-0614">Plasmid</keyword>
<dbReference type="KEGG" id="cox:E0W60_31505"/>
<proteinExistence type="predicted"/>
<feature type="domain" description="DISARM protein DrmE C-terminal" evidence="1">
    <location>
        <begin position="595"/>
        <end position="742"/>
    </location>
</feature>
<name>A0A4P7LL50_9BURK</name>
<dbReference type="Proteomes" id="UP000295294">
    <property type="component" value="Plasmid unnamed1"/>
</dbReference>
<geneLocation type="plasmid" evidence="2">
    <name>unnamed1</name>
</geneLocation>
<evidence type="ECO:0000313" key="2">
    <source>
        <dbReference type="EMBL" id="QBY55539.1"/>
    </source>
</evidence>
<dbReference type="RefSeq" id="WP_135706778.1">
    <property type="nucleotide sequence ID" value="NZ_CP038636.1"/>
</dbReference>
<evidence type="ECO:0000313" key="3">
    <source>
        <dbReference type="Proteomes" id="UP000295294"/>
    </source>
</evidence>
<organism evidence="2 3">
    <name type="scientific">Cupriavidus oxalaticus</name>
    <dbReference type="NCBI Taxonomy" id="96344"/>
    <lineage>
        <taxon>Bacteria</taxon>
        <taxon>Pseudomonadati</taxon>
        <taxon>Pseudomonadota</taxon>
        <taxon>Betaproteobacteria</taxon>
        <taxon>Burkholderiales</taxon>
        <taxon>Burkholderiaceae</taxon>
        <taxon>Cupriavidus</taxon>
    </lineage>
</organism>
<sequence length="933" mass="104300">MKSAATAAAPKLIGWRSQIEQSWPAVTASELLRGGAEIWAQEGLAVPPEEEAVAMAAVGRLLRFGQSVHLSLPIGREATLARLAFYLHRLRLDAAGGLLRSTWLNPISIALRTDLIVFGRPRRMWRDFSTSVVMRPRVVNANQPLDASEFQRTLLVSGQDNLMDVLSLLSSKAKPFALVVQITPQGCDENSLSLIKVSREFFPNVPIVALGYTGQALVEPLPMHTWNTRLGDVAALRRDSGAPIDCSSQIEVIAARDPTMDAFVKKLGFMAWNLKRKMEETGGLSQELSAMMAVDRALRGLNVPLPVHEQGTLRHVRGGRYPIRTIESWLDIASRLKGRRGDIQELHSQIMATVRHMIKDLSEAKPGRVELIVELCRDAISRSQRVSVLVGGRRDAQILQNYLEERLGLEAVRLVAVSQMDGASAIAPPATDLAIYAGVLYPSRIHWLGLHASKKIIVCHPFERERVCATAQAWWKSHALPSAPEGDKQRLWSLQWPANRYLQDSLVDGDSLANSAVSFTLSDIDGEYPLKLRVAQLETFRGFDDWLNVLLTEPIPVQRDEELAQEHTRDVVVLHLEGQAEPIRVGINQQMMRLQGEELEACPAKDISVRNELMILASSEERVATQKDLFDMFVQDNYGLAQTLRIAEKWQEYVDTGMTKFKTAVELNIYLKSKRFIVHNSTVQNWAHGGVIGPQDPTAIRLLANLAQVANADLMAGMVANAISEVRHEHRRIGTDLRRAITVSRNRDISAVQIGTRRFSRDVFDAMVRIVKVVRMERPALEQGPTSPATIKDVAMEFAMRHGTKLLFTSGCERVMRNSTFGDVAAFGKILQVLVDGFYPMLADHSKSLKDVEAMLAPIPASYAGGMSEITKGKHEQHYFRIYEGEKVDISRHIKLGRAFNPRYTLRLHFHWDELRAKVVVHHAGEHLPTLRN</sequence>
<protein>
    <recommendedName>
        <fullName evidence="1">DISARM protein DrmE C-terminal domain-containing protein</fullName>
    </recommendedName>
</protein>
<accession>A0A4P7LL50</accession>
<dbReference type="Pfam" id="PF24957">
    <property type="entry name" value="DrmE_C"/>
    <property type="match status" value="1"/>
</dbReference>
<dbReference type="OrthoDB" id="6057569at2"/>
<evidence type="ECO:0000259" key="1">
    <source>
        <dbReference type="Pfam" id="PF24957"/>
    </source>
</evidence>
<dbReference type="AlphaFoldDB" id="A0A4P7LL50"/>
<dbReference type="InterPro" id="IPR056666">
    <property type="entry name" value="DrmE_C"/>
</dbReference>